<dbReference type="EMBL" id="JH795867">
    <property type="protein sequence ID" value="EJU00335.1"/>
    <property type="molecule type" value="Genomic_DNA"/>
</dbReference>
<proteinExistence type="predicted"/>
<dbReference type="HOGENOM" id="CLU_129407_0_0_1"/>
<evidence type="ECO:0000313" key="2">
    <source>
        <dbReference type="EMBL" id="EJU00335.1"/>
    </source>
</evidence>
<dbReference type="GeneID" id="63688236"/>
<evidence type="ECO:0000313" key="3">
    <source>
        <dbReference type="Proteomes" id="UP000030653"/>
    </source>
</evidence>
<keyword evidence="3" id="KW-1185">Reference proteome</keyword>
<dbReference type="AlphaFoldDB" id="M5FX66"/>
<dbReference type="RefSeq" id="XP_040627232.1">
    <property type="nucleotide sequence ID" value="XM_040773174.1"/>
</dbReference>
<sequence length="201" mass="22357">MANPSATQNVSINIGHSFPVPQVFLPQINHALIQLETELGMASINVERAKLSVSQAVDHLNYVRAHYPTFAAPFYYLREREAQDGVNRAYEHLVQARAVERDVERRIRALRGGPSMSHGASYGYGYAAKHPGPNYPPPPPTWPSSHSTYPPPSQHDNSQNALGGNTIHIEQHQNANDFDCMAEMKKWLNFLSFGKLCGVPV</sequence>
<protein>
    <submittedName>
        <fullName evidence="2">Uncharacterized protein</fullName>
    </submittedName>
</protein>
<accession>M5FX66</accession>
<evidence type="ECO:0000256" key="1">
    <source>
        <dbReference type="SAM" id="MobiDB-lite"/>
    </source>
</evidence>
<name>M5FX66_DACPD</name>
<feature type="region of interest" description="Disordered" evidence="1">
    <location>
        <begin position="132"/>
        <end position="162"/>
    </location>
</feature>
<organism evidence="2 3">
    <name type="scientific">Dacryopinax primogenitus (strain DJM 731)</name>
    <name type="common">Brown rot fungus</name>
    <dbReference type="NCBI Taxonomy" id="1858805"/>
    <lineage>
        <taxon>Eukaryota</taxon>
        <taxon>Fungi</taxon>
        <taxon>Dikarya</taxon>
        <taxon>Basidiomycota</taxon>
        <taxon>Agaricomycotina</taxon>
        <taxon>Dacrymycetes</taxon>
        <taxon>Dacrymycetales</taxon>
        <taxon>Dacrymycetaceae</taxon>
        <taxon>Dacryopinax</taxon>
    </lineage>
</organism>
<dbReference type="Proteomes" id="UP000030653">
    <property type="component" value="Unassembled WGS sequence"/>
</dbReference>
<reference evidence="2 3" key="1">
    <citation type="journal article" date="2012" name="Science">
        <title>The Paleozoic origin of enzymatic lignin decomposition reconstructed from 31 fungal genomes.</title>
        <authorList>
            <person name="Floudas D."/>
            <person name="Binder M."/>
            <person name="Riley R."/>
            <person name="Barry K."/>
            <person name="Blanchette R.A."/>
            <person name="Henrissat B."/>
            <person name="Martinez A.T."/>
            <person name="Otillar R."/>
            <person name="Spatafora J.W."/>
            <person name="Yadav J.S."/>
            <person name="Aerts A."/>
            <person name="Benoit I."/>
            <person name="Boyd A."/>
            <person name="Carlson A."/>
            <person name="Copeland A."/>
            <person name="Coutinho P.M."/>
            <person name="de Vries R.P."/>
            <person name="Ferreira P."/>
            <person name="Findley K."/>
            <person name="Foster B."/>
            <person name="Gaskell J."/>
            <person name="Glotzer D."/>
            <person name="Gorecki P."/>
            <person name="Heitman J."/>
            <person name="Hesse C."/>
            <person name="Hori C."/>
            <person name="Igarashi K."/>
            <person name="Jurgens J.A."/>
            <person name="Kallen N."/>
            <person name="Kersten P."/>
            <person name="Kohler A."/>
            <person name="Kuees U."/>
            <person name="Kumar T.K.A."/>
            <person name="Kuo A."/>
            <person name="LaButti K."/>
            <person name="Larrondo L.F."/>
            <person name="Lindquist E."/>
            <person name="Ling A."/>
            <person name="Lombard V."/>
            <person name="Lucas S."/>
            <person name="Lundell T."/>
            <person name="Martin R."/>
            <person name="McLaughlin D.J."/>
            <person name="Morgenstern I."/>
            <person name="Morin E."/>
            <person name="Murat C."/>
            <person name="Nagy L.G."/>
            <person name="Nolan M."/>
            <person name="Ohm R.A."/>
            <person name="Patyshakuliyeva A."/>
            <person name="Rokas A."/>
            <person name="Ruiz-Duenas F.J."/>
            <person name="Sabat G."/>
            <person name="Salamov A."/>
            <person name="Samejima M."/>
            <person name="Schmutz J."/>
            <person name="Slot J.C."/>
            <person name="St John F."/>
            <person name="Stenlid J."/>
            <person name="Sun H."/>
            <person name="Sun S."/>
            <person name="Syed K."/>
            <person name="Tsang A."/>
            <person name="Wiebenga A."/>
            <person name="Young D."/>
            <person name="Pisabarro A."/>
            <person name="Eastwood D.C."/>
            <person name="Martin F."/>
            <person name="Cullen D."/>
            <person name="Grigoriev I.V."/>
            <person name="Hibbett D.S."/>
        </authorList>
    </citation>
    <scope>NUCLEOTIDE SEQUENCE [LARGE SCALE GENOMIC DNA]</scope>
    <source>
        <strain evidence="2 3">DJM-731 SS1</strain>
    </source>
</reference>
<gene>
    <name evidence="2" type="ORF">DACRYDRAFT_23252</name>
</gene>
<feature type="compositionally biased region" description="Pro residues" evidence="1">
    <location>
        <begin position="133"/>
        <end position="142"/>
    </location>
</feature>